<evidence type="ECO:0000313" key="7">
    <source>
        <dbReference type="EMBL" id="QLF69488.1"/>
    </source>
</evidence>
<dbReference type="SUPFAM" id="SSF88659">
    <property type="entry name" value="Sigma3 and sigma4 domains of RNA polymerase sigma factors"/>
    <property type="match status" value="1"/>
</dbReference>
<feature type="domain" description="RNA polymerase sigma factor 70 region 4 type 2" evidence="6">
    <location>
        <begin position="125"/>
        <end position="176"/>
    </location>
</feature>
<dbReference type="PANTHER" id="PTHR43133">
    <property type="entry name" value="RNA POLYMERASE ECF-TYPE SIGMA FACTO"/>
    <property type="match status" value="1"/>
</dbReference>
<dbReference type="RefSeq" id="WP_138285381.1">
    <property type="nucleotide sequence ID" value="NZ_CP058350.1"/>
</dbReference>
<dbReference type="Pfam" id="PF08281">
    <property type="entry name" value="Sigma70_r4_2"/>
    <property type="match status" value="1"/>
</dbReference>
<sequence length="188" mass="20708">MTGSDPRKRALYRYLAAAARTGDENAIAQLAKLSAPSLLAHAARLLRSREMAEDAVQAAWIEIIRGLPRLVDDTAFLPWAMRIVSRRVAAIIRDRQKQRKLASEWSVEVGLAGSAQAPSDPDAVSVRAMIDQLDPAHRAVLALFYLEEMSVAEVALSLDIPTGTVKSRLMHARQKLRNSLEGDLNDQD</sequence>
<evidence type="ECO:0000256" key="2">
    <source>
        <dbReference type="ARBA" id="ARBA00023015"/>
    </source>
</evidence>
<dbReference type="PANTHER" id="PTHR43133:SF51">
    <property type="entry name" value="RNA POLYMERASE SIGMA FACTOR"/>
    <property type="match status" value="1"/>
</dbReference>
<feature type="domain" description="RNA polymerase sigma-70 region 2" evidence="5">
    <location>
        <begin position="35"/>
        <end position="97"/>
    </location>
</feature>
<dbReference type="InterPro" id="IPR014284">
    <property type="entry name" value="RNA_pol_sigma-70_dom"/>
</dbReference>
<dbReference type="Gene3D" id="1.10.10.10">
    <property type="entry name" value="Winged helix-like DNA-binding domain superfamily/Winged helix DNA-binding domain"/>
    <property type="match status" value="1"/>
</dbReference>
<evidence type="ECO:0000256" key="3">
    <source>
        <dbReference type="ARBA" id="ARBA00023082"/>
    </source>
</evidence>
<evidence type="ECO:0000259" key="6">
    <source>
        <dbReference type="Pfam" id="PF08281"/>
    </source>
</evidence>
<keyword evidence="4" id="KW-0804">Transcription</keyword>
<dbReference type="SUPFAM" id="SSF88946">
    <property type="entry name" value="Sigma2 domain of RNA polymerase sigma factors"/>
    <property type="match status" value="1"/>
</dbReference>
<dbReference type="NCBIfam" id="TIGR02937">
    <property type="entry name" value="sigma70-ECF"/>
    <property type="match status" value="1"/>
</dbReference>
<dbReference type="InterPro" id="IPR039425">
    <property type="entry name" value="RNA_pol_sigma-70-like"/>
</dbReference>
<dbReference type="Pfam" id="PF04542">
    <property type="entry name" value="Sigma70_r2"/>
    <property type="match status" value="1"/>
</dbReference>
<proteinExistence type="inferred from homology"/>
<protein>
    <submittedName>
        <fullName evidence="7">RNA polymerase sigma factor</fullName>
    </submittedName>
</protein>
<evidence type="ECO:0000313" key="8">
    <source>
        <dbReference type="Proteomes" id="UP000308530"/>
    </source>
</evidence>
<comment type="similarity">
    <text evidence="1">Belongs to the sigma-70 factor family. ECF subfamily.</text>
</comment>
<evidence type="ECO:0000256" key="1">
    <source>
        <dbReference type="ARBA" id="ARBA00010641"/>
    </source>
</evidence>
<dbReference type="EMBL" id="CP058350">
    <property type="protein sequence ID" value="QLF69488.1"/>
    <property type="molecule type" value="Genomic_DNA"/>
</dbReference>
<dbReference type="CDD" id="cd06171">
    <property type="entry name" value="Sigma70_r4"/>
    <property type="match status" value="1"/>
</dbReference>
<reference evidence="7 8" key="1">
    <citation type="submission" date="2020-06" db="EMBL/GenBank/DDBJ databases">
        <title>Genome sequence of Rhizobium sp strain ADMK78.</title>
        <authorList>
            <person name="Rahi P."/>
        </authorList>
    </citation>
    <scope>NUCLEOTIDE SEQUENCE [LARGE SCALE GENOMIC DNA]</scope>
    <source>
        <strain evidence="7 8">ADMK78</strain>
    </source>
</reference>
<dbReference type="InterPro" id="IPR013325">
    <property type="entry name" value="RNA_pol_sigma_r2"/>
</dbReference>
<gene>
    <name evidence="7" type="ORF">FE840_007990</name>
</gene>
<organism evidence="7 8">
    <name type="scientific">Peteryoungia desertarenae</name>
    <dbReference type="NCBI Taxonomy" id="1813451"/>
    <lineage>
        <taxon>Bacteria</taxon>
        <taxon>Pseudomonadati</taxon>
        <taxon>Pseudomonadota</taxon>
        <taxon>Alphaproteobacteria</taxon>
        <taxon>Hyphomicrobiales</taxon>
        <taxon>Rhizobiaceae</taxon>
        <taxon>Peteryoungia</taxon>
    </lineage>
</organism>
<keyword evidence="2" id="KW-0805">Transcription regulation</keyword>
<keyword evidence="3" id="KW-0731">Sigma factor</keyword>
<evidence type="ECO:0000259" key="5">
    <source>
        <dbReference type="Pfam" id="PF04542"/>
    </source>
</evidence>
<evidence type="ECO:0000256" key="4">
    <source>
        <dbReference type="ARBA" id="ARBA00023163"/>
    </source>
</evidence>
<dbReference type="Proteomes" id="UP000308530">
    <property type="component" value="Chromosome"/>
</dbReference>
<dbReference type="InterPro" id="IPR007627">
    <property type="entry name" value="RNA_pol_sigma70_r2"/>
</dbReference>
<accession>A0ABX6QLK9</accession>
<name>A0ABX6QLK9_9HYPH</name>
<dbReference type="InterPro" id="IPR036388">
    <property type="entry name" value="WH-like_DNA-bd_sf"/>
</dbReference>
<dbReference type="InterPro" id="IPR013249">
    <property type="entry name" value="RNA_pol_sigma70_r4_t2"/>
</dbReference>
<dbReference type="InterPro" id="IPR013324">
    <property type="entry name" value="RNA_pol_sigma_r3/r4-like"/>
</dbReference>
<keyword evidence="8" id="KW-1185">Reference proteome</keyword>
<dbReference type="Gene3D" id="1.10.1740.10">
    <property type="match status" value="1"/>
</dbReference>